<organism evidence="6 7">
    <name type="scientific">Chrysochromulina tobinii</name>
    <dbReference type="NCBI Taxonomy" id="1460289"/>
    <lineage>
        <taxon>Eukaryota</taxon>
        <taxon>Haptista</taxon>
        <taxon>Haptophyta</taxon>
        <taxon>Prymnesiophyceae</taxon>
        <taxon>Prymnesiales</taxon>
        <taxon>Chrysochromulinaceae</taxon>
        <taxon>Chrysochromulina</taxon>
    </lineage>
</organism>
<dbReference type="Pfam" id="PF00933">
    <property type="entry name" value="Glyco_hydro_3"/>
    <property type="match status" value="1"/>
</dbReference>
<dbReference type="InterPro" id="IPR001764">
    <property type="entry name" value="Glyco_hydro_3_N"/>
</dbReference>
<dbReference type="Gene3D" id="3.40.50.1700">
    <property type="entry name" value="Glycoside hydrolase family 3 C-terminal domain"/>
    <property type="match status" value="1"/>
</dbReference>
<dbReference type="InterPro" id="IPR017853">
    <property type="entry name" value="GH"/>
</dbReference>
<accession>A0A0M0K3E9</accession>
<feature type="domain" description="Fibronectin type III-like" evidence="5">
    <location>
        <begin position="876"/>
        <end position="947"/>
    </location>
</feature>
<dbReference type="GO" id="GO:0046556">
    <property type="term" value="F:alpha-L-arabinofuranosidase activity"/>
    <property type="evidence" value="ECO:0007669"/>
    <property type="project" value="TreeGrafter"/>
</dbReference>
<dbReference type="OrthoDB" id="47059at2759"/>
<keyword evidence="3" id="KW-0378">Hydrolase</keyword>
<evidence type="ECO:0000256" key="1">
    <source>
        <dbReference type="ARBA" id="ARBA00005336"/>
    </source>
</evidence>
<dbReference type="InterPro" id="IPR002772">
    <property type="entry name" value="Glyco_hydro_3_C"/>
</dbReference>
<dbReference type="Pfam" id="PF01915">
    <property type="entry name" value="Glyco_hydro_3_C"/>
    <property type="match status" value="1"/>
</dbReference>
<dbReference type="AlphaFoldDB" id="A0A0M0K3E9"/>
<evidence type="ECO:0000313" key="7">
    <source>
        <dbReference type="Proteomes" id="UP000037460"/>
    </source>
</evidence>
<protein>
    <submittedName>
        <fullName evidence="6">Beta-xylosidase alpha-l-arabinofuranosidase 2-like protein</fullName>
    </submittedName>
</protein>
<evidence type="ECO:0000259" key="5">
    <source>
        <dbReference type="SMART" id="SM01217"/>
    </source>
</evidence>
<proteinExistence type="inferred from homology"/>
<keyword evidence="7" id="KW-1185">Reference proteome</keyword>
<dbReference type="SUPFAM" id="SSF51445">
    <property type="entry name" value="(Trans)glycosidases"/>
    <property type="match status" value="1"/>
</dbReference>
<comment type="caution">
    <text evidence="6">The sequence shown here is derived from an EMBL/GenBank/DDBJ whole genome shotgun (WGS) entry which is preliminary data.</text>
</comment>
<dbReference type="PANTHER" id="PTHR42721">
    <property type="entry name" value="SUGAR HYDROLASE-RELATED"/>
    <property type="match status" value="1"/>
</dbReference>
<dbReference type="Gene3D" id="3.80.30.20">
    <property type="entry name" value="tm_1862 like domain"/>
    <property type="match status" value="1"/>
</dbReference>
<comment type="similarity">
    <text evidence="1">Belongs to the glycosyl hydrolase 3 family.</text>
</comment>
<keyword evidence="4" id="KW-0326">Glycosidase</keyword>
<dbReference type="PANTHER" id="PTHR42721:SF3">
    <property type="entry name" value="BETA-D-XYLOSIDASE 5-RELATED"/>
    <property type="match status" value="1"/>
</dbReference>
<dbReference type="Gene3D" id="2.60.40.10">
    <property type="entry name" value="Immunoglobulins"/>
    <property type="match status" value="1"/>
</dbReference>
<dbReference type="InterPro" id="IPR044993">
    <property type="entry name" value="BXL"/>
</dbReference>
<reference evidence="7" key="1">
    <citation type="journal article" date="2015" name="PLoS Genet.">
        <title>Genome Sequence and Transcriptome Analyses of Chrysochromulina tobin: Metabolic Tools for Enhanced Algal Fitness in the Prominent Order Prymnesiales (Haptophyceae).</title>
        <authorList>
            <person name="Hovde B.T."/>
            <person name="Deodato C.R."/>
            <person name="Hunsperger H.M."/>
            <person name="Ryken S.A."/>
            <person name="Yost W."/>
            <person name="Jha R.K."/>
            <person name="Patterson J."/>
            <person name="Monnat R.J. Jr."/>
            <person name="Barlow S.B."/>
            <person name="Starkenburg S.R."/>
            <person name="Cattolico R.A."/>
        </authorList>
    </citation>
    <scope>NUCLEOTIDE SEQUENCE</scope>
    <source>
        <strain evidence="7">CCMP291</strain>
    </source>
</reference>
<dbReference type="SUPFAM" id="SSF102114">
    <property type="entry name" value="Radical SAM enzymes"/>
    <property type="match status" value="1"/>
</dbReference>
<dbReference type="InterPro" id="IPR036962">
    <property type="entry name" value="Glyco_hydro_3_N_sf"/>
</dbReference>
<evidence type="ECO:0000313" key="6">
    <source>
        <dbReference type="EMBL" id="KOO33117.1"/>
    </source>
</evidence>
<evidence type="ECO:0000256" key="4">
    <source>
        <dbReference type="ARBA" id="ARBA00023295"/>
    </source>
</evidence>
<sequence length="971" mass="103738">MVSQSNHGPLRDLAIVDPTFNSGPQYLEVLAKLSGYRGKLSLQCRLEMISDDLVHAVLDLSRTANVVLEFGVQTIHKNEQRLIERPSNQKSIEKWLAILNAHGVPYELSFIYGLPEQTLDSFRRTLEWAEHKCSNHASSRAVARFWPLMLLRGTQLHKRRSELGLVTTEALQVDISGRVGSSIPHVIASHTFTFDDWLVMNQEAERVNKMMVLSTSTGLAGPCDGSLKGALWCDQSRSFKQRAADIVANLTIEEKSGLFVNQASAVPRLELPAYNWWSEALHGVARDGLATSFPQICGAATSLNRSLWFAMGETTGIEARGKNNDRSRTSIYQGLTMWAPNVNIFRDPRWGRGEETPGEDPTINGEYAVSFVSGMQGPPSGKYVRAAACLKHYAAYNEETGRLSFPAVVTAQDMEDTFLPAFEAGVERGHAVGIMCSYNAETYGYGLLGPGSTAQHGAIPSCANKYLMNDLARDTWGFDGYITSDCGAVSGVANDHGYSHTPAETAMATLGAGMDTECGSYLGAKTMALLLQNNASVAKLADAALTRLFDVQMRLGFFDPRDQVPWGRFGPEVVDTPAHRALAREASDQSLVLLKNTGGTLPFSKTTKPVAVVGRNALATTNMLGNYYGTPPFLISPCDGVSASSGVKALCSDGTDGGASTVSAIKAGAVGAVVLVVGLTSEGQEPADEAEGKDRTSLLLPLKQDDLIATVAMVAKEYKLPVALVVMSGGPVDVSDAKGNEAVGAIMWCGYPGQAGGAAIADALFGVTNPSGKLTMTWYPEQFVQEVSLTDMGMRPNASTGNPGRSHRFYTGVPVFAFGEGLSYTSFAVPPPEVALSPGALDTARSEGAAVTRGRSAVVGHIEVRVTNTGARYGAYGVLLFVAPPAPIMARGAPRQSVLDFGKVALAPGTSQTLRFEVKAKDLTHADPRGTRVAPTGEWRFWVGTAADGAKVDANVTRVLLTSALRVEVQP</sequence>
<dbReference type="InterPro" id="IPR013783">
    <property type="entry name" value="Ig-like_fold"/>
</dbReference>
<dbReference type="InterPro" id="IPR023404">
    <property type="entry name" value="rSAM_horseshoe"/>
</dbReference>
<evidence type="ECO:0000256" key="3">
    <source>
        <dbReference type="ARBA" id="ARBA00022801"/>
    </source>
</evidence>
<gene>
    <name evidence="6" type="ORF">Ctob_005659</name>
</gene>
<dbReference type="InterPro" id="IPR058240">
    <property type="entry name" value="rSAM_sf"/>
</dbReference>
<name>A0A0M0K3E9_9EUKA</name>
<dbReference type="Pfam" id="PF14310">
    <property type="entry name" value="Fn3-like"/>
    <property type="match status" value="1"/>
</dbReference>
<dbReference type="InterPro" id="IPR036881">
    <property type="entry name" value="Glyco_hydro_3_C_sf"/>
</dbReference>
<dbReference type="GO" id="GO:0009044">
    <property type="term" value="F:xylan 1,4-beta-xylosidase activity"/>
    <property type="evidence" value="ECO:0007669"/>
    <property type="project" value="InterPro"/>
</dbReference>
<dbReference type="EMBL" id="JWZX01001598">
    <property type="protein sequence ID" value="KOO33117.1"/>
    <property type="molecule type" value="Genomic_DNA"/>
</dbReference>
<evidence type="ECO:0000256" key="2">
    <source>
        <dbReference type="ARBA" id="ARBA00022729"/>
    </source>
</evidence>
<dbReference type="InterPro" id="IPR026891">
    <property type="entry name" value="Fn3-like"/>
</dbReference>
<dbReference type="SUPFAM" id="SSF52279">
    <property type="entry name" value="Beta-D-glucan exohydrolase, C-terminal domain"/>
    <property type="match status" value="1"/>
</dbReference>
<dbReference type="GO" id="GO:0045493">
    <property type="term" value="P:xylan catabolic process"/>
    <property type="evidence" value="ECO:0007669"/>
    <property type="project" value="InterPro"/>
</dbReference>
<dbReference type="GO" id="GO:0031222">
    <property type="term" value="P:arabinan catabolic process"/>
    <property type="evidence" value="ECO:0007669"/>
    <property type="project" value="TreeGrafter"/>
</dbReference>
<dbReference type="PRINTS" id="PR00133">
    <property type="entry name" value="GLHYDRLASE3"/>
</dbReference>
<keyword evidence="2" id="KW-0732">Signal</keyword>
<dbReference type="Proteomes" id="UP000037460">
    <property type="component" value="Unassembled WGS sequence"/>
</dbReference>
<dbReference type="SMART" id="SM01217">
    <property type="entry name" value="Fn3_like"/>
    <property type="match status" value="1"/>
</dbReference>
<dbReference type="Gene3D" id="3.20.20.300">
    <property type="entry name" value="Glycoside hydrolase, family 3, N-terminal domain"/>
    <property type="match status" value="1"/>
</dbReference>